<evidence type="ECO:0000313" key="2">
    <source>
        <dbReference type="EMBL" id="MBW0500486.1"/>
    </source>
</evidence>
<evidence type="ECO:0000256" key="1">
    <source>
        <dbReference type="SAM" id="MobiDB-lite"/>
    </source>
</evidence>
<feature type="region of interest" description="Disordered" evidence="1">
    <location>
        <begin position="1"/>
        <end position="26"/>
    </location>
</feature>
<sequence>MSHVHLRNLGVPRNQPEDREGLEKGTLDTMVDGKTMREIIRTLQFTFQFNINLKHEDWKDMDQVLHLHQLLKDIFQWRMDNKSVRLGLSRSSN</sequence>
<gene>
    <name evidence="2" type="ORF">O181_040201</name>
</gene>
<protein>
    <submittedName>
        <fullName evidence="2">Uncharacterized protein</fullName>
    </submittedName>
</protein>
<reference evidence="2" key="1">
    <citation type="submission" date="2021-03" db="EMBL/GenBank/DDBJ databases">
        <title>Draft genome sequence of rust myrtle Austropuccinia psidii MF-1, a brazilian biotype.</title>
        <authorList>
            <person name="Quecine M.C."/>
            <person name="Pachon D.M.R."/>
            <person name="Bonatelli M.L."/>
            <person name="Correr F.H."/>
            <person name="Franceschini L.M."/>
            <person name="Leite T.F."/>
            <person name="Margarido G.R.A."/>
            <person name="Almeida C.A."/>
            <person name="Ferrarezi J.A."/>
            <person name="Labate C.A."/>
        </authorList>
    </citation>
    <scope>NUCLEOTIDE SEQUENCE</scope>
    <source>
        <strain evidence="2">MF-1</strain>
    </source>
</reference>
<name>A0A9Q3HD64_9BASI</name>
<accession>A0A9Q3HD64</accession>
<dbReference type="EMBL" id="AVOT02015839">
    <property type="protein sequence ID" value="MBW0500486.1"/>
    <property type="molecule type" value="Genomic_DNA"/>
</dbReference>
<dbReference type="AlphaFoldDB" id="A0A9Q3HD64"/>
<dbReference type="Proteomes" id="UP000765509">
    <property type="component" value="Unassembled WGS sequence"/>
</dbReference>
<feature type="compositionally biased region" description="Basic and acidic residues" evidence="1">
    <location>
        <begin position="15"/>
        <end position="26"/>
    </location>
</feature>
<evidence type="ECO:0000313" key="3">
    <source>
        <dbReference type="Proteomes" id="UP000765509"/>
    </source>
</evidence>
<comment type="caution">
    <text evidence="2">The sequence shown here is derived from an EMBL/GenBank/DDBJ whole genome shotgun (WGS) entry which is preliminary data.</text>
</comment>
<organism evidence="2 3">
    <name type="scientific">Austropuccinia psidii MF-1</name>
    <dbReference type="NCBI Taxonomy" id="1389203"/>
    <lineage>
        <taxon>Eukaryota</taxon>
        <taxon>Fungi</taxon>
        <taxon>Dikarya</taxon>
        <taxon>Basidiomycota</taxon>
        <taxon>Pucciniomycotina</taxon>
        <taxon>Pucciniomycetes</taxon>
        <taxon>Pucciniales</taxon>
        <taxon>Sphaerophragmiaceae</taxon>
        <taxon>Austropuccinia</taxon>
    </lineage>
</organism>
<proteinExistence type="predicted"/>
<keyword evidence="3" id="KW-1185">Reference proteome</keyword>